<accession>A0ACC3DKI2</accession>
<evidence type="ECO:0000313" key="1">
    <source>
        <dbReference type="EMBL" id="KAK3077089.1"/>
    </source>
</evidence>
<gene>
    <name evidence="1" type="ORF">LTS18_011238</name>
</gene>
<protein>
    <submittedName>
        <fullName evidence="1">Uncharacterized protein</fullName>
    </submittedName>
</protein>
<dbReference type="Proteomes" id="UP001186974">
    <property type="component" value="Unassembled WGS sequence"/>
</dbReference>
<sequence length="442" mass="48881">LTRVAEAAERRRSKKKEGTPSRNTSTSSEKSIGHLAVARTVRTRFVDLHDFEDLYYVTCITLSDLYYDVQSRHLSGFLPMTTVIHNGGANGTSQGAFLFKDFAADLHDKWQKLMDPKLVSALNMAVMKHNYRRLIQEPLLPDHDPSDWRPEHDLILKANLQRRYLIDPRQLQDACMLHDMSTTNPVELVDRIYKKHRIMHYAAAAAAATAQGEEINNKQDQQQEQPKQRERSRKRAELGLNVDGSLDYTYPATAPPCKLSFFCDCQDACHCRPVCIVIPNGQCICKVAPDFFVEKSCEYLAFAATAAVSVKDKDNNKKKRADSLAPDEGDAAAAADGGDGDDDRSLFLNASAEMAQLVRAVERASMASTSSFSSSSSSMATGSSLGSGLSGAGMHVSPSASASVQRFWMPSAEEIAGLTPKPLRVARKRETWVRRLVKGCYV</sequence>
<organism evidence="1 2">
    <name type="scientific">Coniosporium uncinatum</name>
    <dbReference type="NCBI Taxonomy" id="93489"/>
    <lineage>
        <taxon>Eukaryota</taxon>
        <taxon>Fungi</taxon>
        <taxon>Dikarya</taxon>
        <taxon>Ascomycota</taxon>
        <taxon>Pezizomycotina</taxon>
        <taxon>Dothideomycetes</taxon>
        <taxon>Dothideomycetes incertae sedis</taxon>
        <taxon>Coniosporium</taxon>
    </lineage>
</organism>
<dbReference type="EMBL" id="JAWDJW010003225">
    <property type="protein sequence ID" value="KAK3077089.1"/>
    <property type="molecule type" value="Genomic_DNA"/>
</dbReference>
<reference evidence="1" key="1">
    <citation type="submission" date="2024-09" db="EMBL/GenBank/DDBJ databases">
        <title>Black Yeasts Isolated from many extreme environments.</title>
        <authorList>
            <person name="Coleine C."/>
            <person name="Stajich J.E."/>
            <person name="Selbmann L."/>
        </authorList>
    </citation>
    <scope>NUCLEOTIDE SEQUENCE</scope>
    <source>
        <strain evidence="1">CCFEE 5737</strain>
    </source>
</reference>
<keyword evidence="2" id="KW-1185">Reference proteome</keyword>
<name>A0ACC3DKI2_9PEZI</name>
<feature type="non-terminal residue" evidence="1">
    <location>
        <position position="1"/>
    </location>
</feature>
<proteinExistence type="predicted"/>
<comment type="caution">
    <text evidence="1">The sequence shown here is derived from an EMBL/GenBank/DDBJ whole genome shotgun (WGS) entry which is preliminary data.</text>
</comment>
<evidence type="ECO:0000313" key="2">
    <source>
        <dbReference type="Proteomes" id="UP001186974"/>
    </source>
</evidence>